<dbReference type="PANTHER" id="PTHR38462:SF1">
    <property type="entry name" value="YPRB RIBONUCLEASE H-LIKE DOMAIN-CONTAINING PROTEIN"/>
    <property type="match status" value="1"/>
</dbReference>
<evidence type="ECO:0000313" key="2">
    <source>
        <dbReference type="EMBL" id="WRP15354.1"/>
    </source>
</evidence>
<proteinExistence type="predicted"/>
<dbReference type="InterPro" id="IPR012337">
    <property type="entry name" value="RNaseH-like_sf"/>
</dbReference>
<name>A0ABZ1BRC6_9FIRM</name>
<evidence type="ECO:0000259" key="1">
    <source>
        <dbReference type="Pfam" id="PF13482"/>
    </source>
</evidence>
<evidence type="ECO:0000313" key="3">
    <source>
        <dbReference type="Proteomes" id="UP001333102"/>
    </source>
</evidence>
<sequence>MTLRYGQGREWQPSGGAGPIWRIDGLIEPQDAGLRAPEESGTERLGAWVRRLRLVRGVGPVRQRRLQASGYQDLVALQRHPAYGADARQAWGAVVERRLEELRRRKVREGELLSMYEAAELVFFDIETLGLAPVFPVFLAGLLRAERDGWRCTLLLARTPEEEPALLAGAETLLREGRAVVTYNGRGFDVPFLAMRRAVNGQPAPAGWPGVAVLDLLGEARRRFKGVLGDARLETVDRYLRWARPAQGLPSRLVPEHYRRFVESGDPAWIEPVLEHNLQDLLAMANLWGVVADAPDPVREMP</sequence>
<dbReference type="Pfam" id="PF13482">
    <property type="entry name" value="RNase_H_2"/>
    <property type="match status" value="1"/>
</dbReference>
<dbReference type="PANTHER" id="PTHR38462">
    <property type="entry name" value="EXONUCLEASE-LIKE PROTEIN"/>
    <property type="match status" value="1"/>
</dbReference>
<dbReference type="InterPro" id="IPR038720">
    <property type="entry name" value="YprB_RNase_H-like_dom"/>
</dbReference>
<organism evidence="2 3">
    <name type="scientific">Geochorda subterranea</name>
    <dbReference type="NCBI Taxonomy" id="3109564"/>
    <lineage>
        <taxon>Bacteria</taxon>
        <taxon>Bacillati</taxon>
        <taxon>Bacillota</taxon>
        <taxon>Limnochordia</taxon>
        <taxon>Limnochordales</taxon>
        <taxon>Geochordaceae</taxon>
        <taxon>Geochorda</taxon>
    </lineage>
</organism>
<dbReference type="Gene3D" id="3.30.420.10">
    <property type="entry name" value="Ribonuclease H-like superfamily/Ribonuclease H"/>
    <property type="match status" value="1"/>
</dbReference>
<accession>A0ABZ1BRC6</accession>
<dbReference type="RefSeq" id="WP_324669756.1">
    <property type="nucleotide sequence ID" value="NZ_CP141614.1"/>
</dbReference>
<gene>
    <name evidence="2" type="ORF">VLY81_04090</name>
</gene>
<dbReference type="Proteomes" id="UP001333102">
    <property type="component" value="Chromosome"/>
</dbReference>
<protein>
    <submittedName>
        <fullName evidence="2">Ribonuclease H-like domain-containing protein</fullName>
    </submittedName>
</protein>
<dbReference type="SUPFAM" id="SSF53098">
    <property type="entry name" value="Ribonuclease H-like"/>
    <property type="match status" value="1"/>
</dbReference>
<dbReference type="EMBL" id="CP141614">
    <property type="protein sequence ID" value="WRP15354.1"/>
    <property type="molecule type" value="Genomic_DNA"/>
</dbReference>
<keyword evidence="3" id="KW-1185">Reference proteome</keyword>
<reference evidence="3" key="1">
    <citation type="submission" date="2023-12" db="EMBL/GenBank/DDBJ databases">
        <title>Novel isolates from deep terrestrial aquifers shed light on the physiology and ecology of the class Limnochordia.</title>
        <authorList>
            <person name="Karnachuk O.V."/>
            <person name="Lukina A.P."/>
            <person name="Avakyan M.R."/>
            <person name="Kadnikov V."/>
            <person name="Begmatov S."/>
            <person name="Beletsky A.V."/>
            <person name="Mardanov A.V."/>
            <person name="Ravin N.V."/>
        </authorList>
    </citation>
    <scope>NUCLEOTIDE SEQUENCE [LARGE SCALE GENOMIC DNA]</scope>
    <source>
        <strain evidence="3">LN</strain>
    </source>
</reference>
<dbReference type="InterPro" id="IPR036397">
    <property type="entry name" value="RNaseH_sf"/>
</dbReference>
<feature type="domain" description="YprB ribonuclease H-like" evidence="1">
    <location>
        <begin position="122"/>
        <end position="288"/>
    </location>
</feature>